<keyword evidence="1" id="KW-0732">Signal</keyword>
<gene>
    <name evidence="3" type="ORF">E4U42_007850</name>
</gene>
<feature type="chain" id="PRO_5035466656" description="Apple domain-containing protein" evidence="1">
    <location>
        <begin position="24"/>
        <end position="712"/>
    </location>
</feature>
<organism evidence="3 4">
    <name type="scientific">Claviceps africana</name>
    <dbReference type="NCBI Taxonomy" id="83212"/>
    <lineage>
        <taxon>Eukaryota</taxon>
        <taxon>Fungi</taxon>
        <taxon>Dikarya</taxon>
        <taxon>Ascomycota</taxon>
        <taxon>Pezizomycotina</taxon>
        <taxon>Sordariomycetes</taxon>
        <taxon>Hypocreomycetidae</taxon>
        <taxon>Hypocreales</taxon>
        <taxon>Clavicipitaceae</taxon>
        <taxon>Claviceps</taxon>
    </lineage>
</organism>
<proteinExistence type="predicted"/>
<dbReference type="PROSITE" id="PS50948">
    <property type="entry name" value="PAN"/>
    <property type="match status" value="1"/>
</dbReference>
<dbReference type="InterPro" id="IPR003609">
    <property type="entry name" value="Pan_app"/>
</dbReference>
<reference evidence="3" key="1">
    <citation type="journal article" date="2020" name="bioRxiv">
        <title>Whole genome comparisons of ergot fungi reveals the divergence and evolution of species within the genus Claviceps are the result of varying mechanisms driving genome evolution and host range expansion.</title>
        <authorList>
            <person name="Wyka S.A."/>
            <person name="Mondo S.J."/>
            <person name="Liu M."/>
            <person name="Dettman J."/>
            <person name="Nalam V."/>
            <person name="Broders K.D."/>
        </authorList>
    </citation>
    <scope>NUCLEOTIDE SEQUENCE</scope>
    <source>
        <strain evidence="3">CCC 489</strain>
    </source>
</reference>
<evidence type="ECO:0000259" key="2">
    <source>
        <dbReference type="PROSITE" id="PS50948"/>
    </source>
</evidence>
<feature type="domain" description="Apple" evidence="2">
    <location>
        <begin position="110"/>
        <end position="185"/>
    </location>
</feature>
<evidence type="ECO:0000256" key="1">
    <source>
        <dbReference type="SAM" id="SignalP"/>
    </source>
</evidence>
<accession>A0A8K0J0I1</accession>
<dbReference type="OrthoDB" id="439917at2759"/>
<evidence type="ECO:0000313" key="3">
    <source>
        <dbReference type="EMBL" id="KAG5915990.1"/>
    </source>
</evidence>
<keyword evidence="4" id="KW-1185">Reference proteome</keyword>
<feature type="signal peptide" evidence="1">
    <location>
        <begin position="1"/>
        <end position="23"/>
    </location>
</feature>
<name>A0A8K0J0I1_9HYPO</name>
<sequence>MAHPYRLLPFLCLLLAAARLLKATDTWDYIAPPQCGYRGYRWGMHFESYTAPNLRTINQCGALCQGTEKCRSFSLSSKHCRLYRHRNPVVQLLRFRVYWDKICIDSHAVCAARGRPRFYLMKEWAESVADNSWSGCRRRCQNDPRCQSFALGVAADGRCHLYDQTVALNNNFHKPEHAVFWDITCDFVVEDVPGFKSKPVFKNRHGVREIPEKVQTVTTTTTDYLPFVTDSPPLPPPSKAVPPNAGYANQDEFTKSYTYTQYELPPLATPGSMALRPGEVPAPKRPDWTNGSCLVSTGTWGNFSLVDEEFTPIVWQRSHPRYAARLTPLVPPNEVPVPGWHLVATREPLDVPIDAFFLQDPRRPDKPVSPPGLFDMLMIGHVTRYVALRLHDGEFVLLDPLKMNEVGSELVTTIFRVDCKGGIRLEVDGEPWAWAVVTRGAEREADSAPQLLETRVKALRDNPNPEKNVFRAVANGHYMSQKARGLEGPPITANMSVNAAPKCPDVPGQRGVGLEARLLEKNRPGLGNVCVHLANETRESAFDFSGPCIMQSKCYDRCDQYNWEHCNDLFIELSMTYCFDHWARSYYDIAVLLACTSRAKYYAIYLSSRYGKELYGRAQDAMCSCTCATTDTSAMCMNSVTKSWYCADIAEQDDKNCGACGPRNQCGTTCVDFKNNPFHCGRCGRACPSGYCVEGICYTLEGGSKNASLGVN</sequence>
<dbReference type="Proteomes" id="UP000811619">
    <property type="component" value="Unassembled WGS sequence"/>
</dbReference>
<protein>
    <recommendedName>
        <fullName evidence="2">Apple domain-containing protein</fullName>
    </recommendedName>
</protein>
<dbReference type="SUPFAM" id="SSF57414">
    <property type="entry name" value="Hairpin loop containing domain-like"/>
    <property type="match status" value="1"/>
</dbReference>
<dbReference type="EMBL" id="SRPY01000930">
    <property type="protein sequence ID" value="KAG5915990.1"/>
    <property type="molecule type" value="Genomic_DNA"/>
</dbReference>
<dbReference type="AlphaFoldDB" id="A0A8K0J0I1"/>
<comment type="caution">
    <text evidence="3">The sequence shown here is derived from an EMBL/GenBank/DDBJ whole genome shotgun (WGS) entry which is preliminary data.</text>
</comment>
<evidence type="ECO:0000313" key="4">
    <source>
        <dbReference type="Proteomes" id="UP000811619"/>
    </source>
</evidence>